<dbReference type="AlphaFoldDB" id="W2T768"/>
<dbReference type="OrthoDB" id="5876005at2759"/>
<protein>
    <submittedName>
        <fullName evidence="1">Uncharacterized protein</fullName>
    </submittedName>
</protein>
<accession>W2T768</accession>
<evidence type="ECO:0000313" key="2">
    <source>
        <dbReference type="Proteomes" id="UP000053676"/>
    </source>
</evidence>
<sequence>MEEATLLVEEAAMEEATPQVEEAVMEEATLQVEEAVMEEATPQVEEAVMEEATPQVEEAVTEEVTLQSMTTDPESSMVRVSDGVKARLNSGEWYVACGTDGIEPLENEQREHCLVEAETFVCYVVKKD</sequence>
<dbReference type="STRING" id="51031.W2T768"/>
<organism evidence="1 2">
    <name type="scientific">Necator americanus</name>
    <name type="common">Human hookworm</name>
    <dbReference type="NCBI Taxonomy" id="51031"/>
    <lineage>
        <taxon>Eukaryota</taxon>
        <taxon>Metazoa</taxon>
        <taxon>Ecdysozoa</taxon>
        <taxon>Nematoda</taxon>
        <taxon>Chromadorea</taxon>
        <taxon>Rhabditida</taxon>
        <taxon>Rhabditina</taxon>
        <taxon>Rhabditomorpha</taxon>
        <taxon>Strongyloidea</taxon>
        <taxon>Ancylostomatidae</taxon>
        <taxon>Bunostominae</taxon>
        <taxon>Necator</taxon>
    </lineage>
</organism>
<reference evidence="2" key="1">
    <citation type="journal article" date="2014" name="Nat. Genet.">
        <title>Genome of the human hookworm Necator americanus.</title>
        <authorList>
            <person name="Tang Y.T."/>
            <person name="Gao X."/>
            <person name="Rosa B.A."/>
            <person name="Abubucker S."/>
            <person name="Hallsworth-Pepin K."/>
            <person name="Martin J."/>
            <person name="Tyagi R."/>
            <person name="Heizer E."/>
            <person name="Zhang X."/>
            <person name="Bhonagiri-Palsikar V."/>
            <person name="Minx P."/>
            <person name="Warren W.C."/>
            <person name="Wang Q."/>
            <person name="Zhan B."/>
            <person name="Hotez P.J."/>
            <person name="Sternberg P.W."/>
            <person name="Dougall A."/>
            <person name="Gaze S.T."/>
            <person name="Mulvenna J."/>
            <person name="Sotillo J."/>
            <person name="Ranganathan S."/>
            <person name="Rabelo E.M."/>
            <person name="Wilson R.K."/>
            <person name="Felgner P.L."/>
            <person name="Bethony J."/>
            <person name="Hawdon J.M."/>
            <person name="Gasser R.B."/>
            <person name="Loukas A."/>
            <person name="Mitreva M."/>
        </authorList>
    </citation>
    <scope>NUCLEOTIDE SEQUENCE [LARGE SCALE GENOMIC DNA]</scope>
</reference>
<proteinExistence type="predicted"/>
<name>W2T768_NECAM</name>
<dbReference type="EMBL" id="KI660156">
    <property type="protein sequence ID" value="ETN77718.1"/>
    <property type="molecule type" value="Genomic_DNA"/>
</dbReference>
<dbReference type="KEGG" id="nai:NECAME_10868"/>
<gene>
    <name evidence="1" type="ORF">NECAME_10868</name>
</gene>
<dbReference type="Proteomes" id="UP000053676">
    <property type="component" value="Unassembled WGS sequence"/>
</dbReference>
<keyword evidence="2" id="KW-1185">Reference proteome</keyword>
<evidence type="ECO:0000313" key="1">
    <source>
        <dbReference type="EMBL" id="ETN77718.1"/>
    </source>
</evidence>